<keyword evidence="5 8" id="KW-0479">Metal-binding</keyword>
<feature type="binding site" evidence="8">
    <location>
        <position position="64"/>
    </location>
    <ligand>
        <name>Ca(2+)</name>
        <dbReference type="ChEBI" id="CHEBI:29108"/>
        <label>2</label>
    </ligand>
</feature>
<dbReference type="SUPFAM" id="SSF48113">
    <property type="entry name" value="Heme-dependent peroxidases"/>
    <property type="match status" value="1"/>
</dbReference>
<feature type="non-terminal residue" evidence="12">
    <location>
        <position position="1"/>
    </location>
</feature>
<comment type="cofactor">
    <cofactor evidence="8">
        <name>heme b</name>
        <dbReference type="ChEBI" id="CHEBI:60344"/>
    </cofactor>
    <text evidence="8">Binds 1 heme b (iron(II)-protoporphyrin IX) group per subunit.</text>
</comment>
<evidence type="ECO:0000256" key="7">
    <source>
        <dbReference type="ARBA" id="ARBA00023004"/>
    </source>
</evidence>
<evidence type="ECO:0000256" key="2">
    <source>
        <dbReference type="ARBA" id="ARBA00012313"/>
    </source>
</evidence>
<reference evidence="12 13" key="1">
    <citation type="journal article" date="2013" name="Proc. Natl. Acad. Sci. U.S.A.">
        <title>Fine-scale variation in meiotic recombination in Mimulus inferred from population shotgun sequencing.</title>
        <authorList>
            <person name="Hellsten U."/>
            <person name="Wright K.M."/>
            <person name="Jenkins J."/>
            <person name="Shu S."/>
            <person name="Yuan Y."/>
            <person name="Wessler S.R."/>
            <person name="Schmutz J."/>
            <person name="Willis J.H."/>
            <person name="Rokhsar D.S."/>
        </authorList>
    </citation>
    <scope>NUCLEOTIDE SEQUENCE [LARGE SCALE GENOMIC DNA]</scope>
    <source>
        <strain evidence="13">cv. DUN x IM62</strain>
    </source>
</reference>
<name>A0A022PT01_ERYGU</name>
<evidence type="ECO:0000256" key="8">
    <source>
        <dbReference type="PIRSR" id="PIRSR600823-3"/>
    </source>
</evidence>
<evidence type="ECO:0000259" key="11">
    <source>
        <dbReference type="PROSITE" id="PS50873"/>
    </source>
</evidence>
<dbReference type="Gene3D" id="1.10.420.10">
    <property type="entry name" value="Peroxidase, domain 2"/>
    <property type="match status" value="1"/>
</dbReference>
<keyword evidence="6" id="KW-0560">Oxidoreductase</keyword>
<dbReference type="InterPro" id="IPR002016">
    <property type="entry name" value="Haem_peroxidase"/>
</dbReference>
<dbReference type="PROSITE" id="PS50873">
    <property type="entry name" value="PEROXIDASE_4"/>
    <property type="match status" value="1"/>
</dbReference>
<dbReference type="EMBL" id="KI632373">
    <property type="protein sequence ID" value="EYU17405.1"/>
    <property type="molecule type" value="Genomic_DNA"/>
</dbReference>
<sequence length="133" mass="14519">GAHTIGTIACFFVTDRLYTFVEGVNASDPAISSDLLPSLQSQCPRGANILYRTPLYQVTSTVFDNQSLRNIRSGFFVVTRSVVDMYAVEDSTFACDFAAAMVKMGRIGVKTGDSGELRRVYDAANQGHHSRSL</sequence>
<feature type="domain" description="Plant heme peroxidase family profile" evidence="11">
    <location>
        <begin position="1"/>
        <end position="125"/>
    </location>
</feature>
<proteinExistence type="inferred from homology"/>
<protein>
    <recommendedName>
        <fullName evidence="2">peroxidase</fullName>
        <ecNumber evidence="2">1.11.1.7</ecNumber>
    </recommendedName>
</protein>
<dbReference type="STRING" id="4155.A0A022PT01"/>
<feature type="binding site" evidence="8">
    <location>
        <position position="59"/>
    </location>
    <ligand>
        <name>Ca(2+)</name>
        <dbReference type="ChEBI" id="CHEBI:29108"/>
        <label>2</label>
    </ligand>
</feature>
<evidence type="ECO:0000256" key="5">
    <source>
        <dbReference type="ARBA" id="ARBA00022723"/>
    </source>
</evidence>
<dbReference type="GO" id="GO:0046872">
    <property type="term" value="F:metal ion binding"/>
    <property type="evidence" value="ECO:0007669"/>
    <property type="project" value="UniProtKB-KW"/>
</dbReference>
<evidence type="ECO:0000313" key="13">
    <source>
        <dbReference type="Proteomes" id="UP000030748"/>
    </source>
</evidence>
<keyword evidence="9" id="KW-1015">Disulfide bond</keyword>
<dbReference type="Pfam" id="PF00141">
    <property type="entry name" value="peroxidase"/>
    <property type="match status" value="1"/>
</dbReference>
<dbReference type="Proteomes" id="UP000030748">
    <property type="component" value="Unassembled WGS sequence"/>
</dbReference>
<dbReference type="AlphaFoldDB" id="A0A022PT01"/>
<keyword evidence="8" id="KW-0106">Calcium</keyword>
<feature type="binding site" description="axial binding residue" evidence="8">
    <location>
        <position position="3"/>
    </location>
    <ligand>
        <name>heme b</name>
        <dbReference type="ChEBI" id="CHEBI:60344"/>
    </ligand>
    <ligandPart>
        <name>Fe</name>
        <dbReference type="ChEBI" id="CHEBI:18248"/>
    </ligandPart>
</feature>
<comment type="catalytic activity">
    <reaction evidence="1">
        <text>2 a phenolic donor + H2O2 = 2 a phenolic radical donor + 2 H2O</text>
        <dbReference type="Rhea" id="RHEA:56136"/>
        <dbReference type="ChEBI" id="CHEBI:15377"/>
        <dbReference type="ChEBI" id="CHEBI:16240"/>
        <dbReference type="ChEBI" id="CHEBI:139520"/>
        <dbReference type="ChEBI" id="CHEBI:139521"/>
        <dbReference type="EC" id="1.11.1.7"/>
    </reaction>
</comment>
<dbReference type="Gene3D" id="1.10.520.10">
    <property type="match status" value="1"/>
</dbReference>
<evidence type="ECO:0000313" key="12">
    <source>
        <dbReference type="EMBL" id="EYU17405.1"/>
    </source>
</evidence>
<dbReference type="GO" id="GO:0020037">
    <property type="term" value="F:heme binding"/>
    <property type="evidence" value="ECO:0007669"/>
    <property type="project" value="InterPro"/>
</dbReference>
<dbReference type="PANTHER" id="PTHR31517:SF84">
    <property type="entry name" value="PEROXIDASE"/>
    <property type="match status" value="1"/>
</dbReference>
<evidence type="ECO:0000256" key="4">
    <source>
        <dbReference type="ARBA" id="ARBA00022617"/>
    </source>
</evidence>
<evidence type="ECO:0000256" key="10">
    <source>
        <dbReference type="RuleBase" id="RU004241"/>
    </source>
</evidence>
<keyword evidence="4" id="KW-0349">Heme</keyword>
<keyword evidence="7 8" id="KW-0408">Iron</keyword>
<comment type="cofactor">
    <cofactor evidence="8">
        <name>Ca(2+)</name>
        <dbReference type="ChEBI" id="CHEBI:29108"/>
    </cofactor>
    <text evidence="8">Binds 2 calcium ions per subunit.</text>
</comment>
<evidence type="ECO:0000256" key="1">
    <source>
        <dbReference type="ARBA" id="ARBA00000189"/>
    </source>
</evidence>
<dbReference type="PANTHER" id="PTHR31517">
    <property type="match status" value="1"/>
</dbReference>
<keyword evidence="13" id="KW-1185">Reference proteome</keyword>
<dbReference type="GO" id="GO:0140825">
    <property type="term" value="F:lactoperoxidase activity"/>
    <property type="evidence" value="ECO:0007669"/>
    <property type="project" value="UniProtKB-EC"/>
</dbReference>
<dbReference type="EC" id="1.11.1.7" evidence="2"/>
<evidence type="ECO:0000256" key="3">
    <source>
        <dbReference type="ARBA" id="ARBA00022559"/>
    </source>
</evidence>
<dbReference type="InterPro" id="IPR010255">
    <property type="entry name" value="Haem_peroxidase_sf"/>
</dbReference>
<dbReference type="InterPro" id="IPR000823">
    <property type="entry name" value="Peroxidase_pln"/>
</dbReference>
<dbReference type="GO" id="GO:0006979">
    <property type="term" value="P:response to oxidative stress"/>
    <property type="evidence" value="ECO:0007669"/>
    <property type="project" value="InterPro"/>
</dbReference>
<evidence type="ECO:0000256" key="6">
    <source>
        <dbReference type="ARBA" id="ARBA00023002"/>
    </source>
</evidence>
<evidence type="ECO:0000256" key="9">
    <source>
        <dbReference type="PIRSR" id="PIRSR600823-5"/>
    </source>
</evidence>
<gene>
    <name evidence="12" type="ORF">MIMGU_mgv1a025051mg</name>
</gene>
<accession>A0A022PT01</accession>
<feature type="disulfide bond" evidence="9">
    <location>
        <begin position="10"/>
        <end position="43"/>
    </location>
</feature>
<comment type="similarity">
    <text evidence="10">Belongs to the peroxidase family.</text>
</comment>
<organism evidence="12 13">
    <name type="scientific">Erythranthe guttata</name>
    <name type="common">Yellow monkey flower</name>
    <name type="synonym">Mimulus guttatus</name>
    <dbReference type="NCBI Taxonomy" id="4155"/>
    <lineage>
        <taxon>Eukaryota</taxon>
        <taxon>Viridiplantae</taxon>
        <taxon>Streptophyta</taxon>
        <taxon>Embryophyta</taxon>
        <taxon>Tracheophyta</taxon>
        <taxon>Spermatophyta</taxon>
        <taxon>Magnoliopsida</taxon>
        <taxon>eudicotyledons</taxon>
        <taxon>Gunneridae</taxon>
        <taxon>Pentapetalae</taxon>
        <taxon>asterids</taxon>
        <taxon>lamiids</taxon>
        <taxon>Lamiales</taxon>
        <taxon>Phrymaceae</taxon>
        <taxon>Erythranthe</taxon>
    </lineage>
</organism>
<feature type="binding site" evidence="8">
    <location>
        <position position="4"/>
    </location>
    <ligand>
        <name>Ca(2+)</name>
        <dbReference type="ChEBI" id="CHEBI:29108"/>
        <label>2</label>
    </ligand>
</feature>
<keyword evidence="3" id="KW-0575">Peroxidase</keyword>